<organism evidence="1 2">
    <name type="scientific">Duganella qianjiadongensis</name>
    <dbReference type="NCBI Taxonomy" id="2692176"/>
    <lineage>
        <taxon>Bacteria</taxon>
        <taxon>Pseudomonadati</taxon>
        <taxon>Pseudomonadota</taxon>
        <taxon>Betaproteobacteria</taxon>
        <taxon>Burkholderiales</taxon>
        <taxon>Oxalobacteraceae</taxon>
        <taxon>Telluria group</taxon>
        <taxon>Duganella</taxon>
    </lineage>
</organism>
<dbReference type="RefSeq" id="WP_371865988.1">
    <property type="nucleotide sequence ID" value="NZ_WWCM01000041.1"/>
</dbReference>
<proteinExistence type="predicted"/>
<protein>
    <submittedName>
        <fullName evidence="1">Uncharacterized protein</fullName>
    </submittedName>
</protein>
<keyword evidence="2" id="KW-1185">Reference proteome</keyword>
<dbReference type="Pfam" id="PF20551">
    <property type="entry name" value="DUF6765"/>
    <property type="match status" value="1"/>
</dbReference>
<accession>A0ABW9VSY0</accession>
<sequence>MNIDFHYGVAYIISRLGGLSKEDARVVAHACQYVDDATTPGLLRFSGGETFERFASAHKMFDYKNA</sequence>
<feature type="non-terminal residue" evidence="1">
    <location>
        <position position="66"/>
    </location>
</feature>
<dbReference type="Proteomes" id="UP000478090">
    <property type="component" value="Unassembled WGS sequence"/>
</dbReference>
<comment type="caution">
    <text evidence="1">The sequence shown here is derived from an EMBL/GenBank/DDBJ whole genome shotgun (WGS) entry which is preliminary data.</text>
</comment>
<dbReference type="InterPro" id="IPR046653">
    <property type="entry name" value="DUF6765"/>
</dbReference>
<reference evidence="1 2" key="1">
    <citation type="submission" date="2019-12" db="EMBL/GenBank/DDBJ databases">
        <title>Novel species isolated from a subtropical stream in China.</title>
        <authorList>
            <person name="Lu H."/>
        </authorList>
    </citation>
    <scope>NUCLEOTIDE SEQUENCE [LARGE SCALE GENOMIC DNA]</scope>
    <source>
        <strain evidence="1 2">CY13W</strain>
    </source>
</reference>
<name>A0ABW9VSY0_9BURK</name>
<gene>
    <name evidence="1" type="ORF">GTP27_23070</name>
</gene>
<evidence type="ECO:0000313" key="2">
    <source>
        <dbReference type="Proteomes" id="UP000478090"/>
    </source>
</evidence>
<dbReference type="EMBL" id="WWCM01000041">
    <property type="protein sequence ID" value="MYM42183.1"/>
    <property type="molecule type" value="Genomic_DNA"/>
</dbReference>
<evidence type="ECO:0000313" key="1">
    <source>
        <dbReference type="EMBL" id="MYM42183.1"/>
    </source>
</evidence>